<dbReference type="InterPro" id="IPR048959">
    <property type="entry name" value="ARMC9_ARM_dom"/>
</dbReference>
<evidence type="ECO:0000313" key="13">
    <source>
        <dbReference type="Proteomes" id="UP000694397"/>
    </source>
</evidence>
<keyword evidence="8" id="KW-0175">Coiled coil</keyword>
<feature type="domain" description="ARMC9 CTLH-like" evidence="11">
    <location>
        <begin position="65"/>
        <end position="194"/>
    </location>
</feature>
<dbReference type="FunFam" id="1.25.10.10:FF:000124">
    <property type="entry name" value="lisH domain-containing protein ARMC9 isoform X1"/>
    <property type="match status" value="1"/>
</dbReference>
<feature type="compositionally biased region" description="Low complexity" evidence="9">
    <location>
        <begin position="790"/>
        <end position="801"/>
    </location>
</feature>
<keyword evidence="4" id="KW-0963">Cytoplasm</keyword>
<feature type="region of interest" description="Disordered" evidence="9">
    <location>
        <begin position="598"/>
        <end position="639"/>
    </location>
</feature>
<feature type="domain" description="LisH" evidence="10">
    <location>
        <begin position="474"/>
        <end position="593"/>
    </location>
</feature>
<dbReference type="Pfam" id="PF23138">
    <property type="entry name" value="CTLH_Armc9"/>
    <property type="match status" value="1"/>
</dbReference>
<dbReference type="InterPro" id="IPR056327">
    <property type="entry name" value="ARMC9_CTLH-like_dom"/>
</dbReference>
<evidence type="ECO:0000256" key="6">
    <source>
        <dbReference type="ARBA" id="ARBA00023212"/>
    </source>
</evidence>
<evidence type="ECO:0000256" key="5">
    <source>
        <dbReference type="ARBA" id="ARBA00022794"/>
    </source>
</evidence>
<evidence type="ECO:0000256" key="4">
    <source>
        <dbReference type="ARBA" id="ARBA00022490"/>
    </source>
</evidence>
<reference evidence="12" key="2">
    <citation type="submission" date="2025-08" db="UniProtKB">
        <authorList>
            <consortium name="Ensembl"/>
        </authorList>
    </citation>
    <scope>IDENTIFICATION</scope>
</reference>
<reference evidence="12 13" key="1">
    <citation type="submission" date="2019-04" db="EMBL/GenBank/DDBJ databases">
        <authorList>
            <consortium name="Wellcome Sanger Institute Data Sharing"/>
        </authorList>
    </citation>
    <scope>NUCLEOTIDE SEQUENCE [LARGE SCALE GENOMIC DNA]</scope>
</reference>
<organism evidence="12 13">
    <name type="scientific">Scleropages formosus</name>
    <name type="common">Asian bonytongue</name>
    <name type="synonym">Osteoglossum formosum</name>
    <dbReference type="NCBI Taxonomy" id="113540"/>
    <lineage>
        <taxon>Eukaryota</taxon>
        <taxon>Metazoa</taxon>
        <taxon>Chordata</taxon>
        <taxon>Craniata</taxon>
        <taxon>Vertebrata</taxon>
        <taxon>Euteleostomi</taxon>
        <taxon>Actinopterygii</taxon>
        <taxon>Neopterygii</taxon>
        <taxon>Teleostei</taxon>
        <taxon>Osteoglossocephala</taxon>
        <taxon>Osteoglossomorpha</taxon>
        <taxon>Osteoglossiformes</taxon>
        <taxon>Osteoglossidae</taxon>
        <taxon>Scleropages</taxon>
    </lineage>
</organism>
<dbReference type="OrthoDB" id="538223at2759"/>
<dbReference type="Proteomes" id="UP000694397">
    <property type="component" value="Chromosome 8"/>
</dbReference>
<feature type="compositionally biased region" description="Acidic residues" evidence="9">
    <location>
        <begin position="605"/>
        <end position="623"/>
    </location>
</feature>
<dbReference type="PANTHER" id="PTHR14881">
    <property type="entry name" value="LISH DOMAIN-CONTAINING PROTEIN ARMC9"/>
    <property type="match status" value="1"/>
</dbReference>
<evidence type="ECO:0000256" key="8">
    <source>
        <dbReference type="SAM" id="Coils"/>
    </source>
</evidence>
<dbReference type="InterPro" id="IPR011989">
    <property type="entry name" value="ARM-like"/>
</dbReference>
<evidence type="ECO:0000259" key="11">
    <source>
        <dbReference type="Pfam" id="PF23138"/>
    </source>
</evidence>
<dbReference type="Ensembl" id="ENSSFOT00015013649.2">
    <property type="protein sequence ID" value="ENSSFOP00015013483.2"/>
    <property type="gene ID" value="ENSSFOG00015008670.2"/>
</dbReference>
<dbReference type="GO" id="GO:0005814">
    <property type="term" value="C:centriole"/>
    <property type="evidence" value="ECO:0007669"/>
    <property type="project" value="UniProtKB-SubCell"/>
</dbReference>
<evidence type="ECO:0000256" key="3">
    <source>
        <dbReference type="ARBA" id="ARBA00021146"/>
    </source>
</evidence>
<dbReference type="SUPFAM" id="SSF48371">
    <property type="entry name" value="ARM repeat"/>
    <property type="match status" value="1"/>
</dbReference>
<feature type="region of interest" description="Disordered" evidence="9">
    <location>
        <begin position="652"/>
        <end position="759"/>
    </location>
</feature>
<feature type="coiled-coil region" evidence="8">
    <location>
        <begin position="211"/>
        <end position="245"/>
    </location>
</feature>
<feature type="compositionally biased region" description="Polar residues" evidence="9">
    <location>
        <begin position="802"/>
        <end position="811"/>
    </location>
</feature>
<dbReference type="Gene3D" id="1.25.10.10">
    <property type="entry name" value="Leucine-rich Repeat Variant"/>
    <property type="match status" value="1"/>
</dbReference>
<dbReference type="PANTHER" id="PTHR14881:SF4">
    <property type="entry name" value="LISH DOMAIN-CONTAINING PROTEIN ARMC9"/>
    <property type="match status" value="1"/>
</dbReference>
<dbReference type="GeneTree" id="ENSGT00390000018026"/>
<dbReference type="InterPro" id="IPR006594">
    <property type="entry name" value="LisH"/>
</dbReference>
<dbReference type="Pfam" id="PF21051">
    <property type="entry name" value="ARMC9_LisH"/>
    <property type="match status" value="1"/>
</dbReference>
<keyword evidence="13" id="KW-1185">Reference proteome</keyword>
<proteinExistence type="predicted"/>
<evidence type="ECO:0000313" key="12">
    <source>
        <dbReference type="Ensembl" id="ENSSFOP00015013483.2"/>
    </source>
</evidence>
<dbReference type="GO" id="GO:0036064">
    <property type="term" value="C:ciliary basal body"/>
    <property type="evidence" value="ECO:0007669"/>
    <property type="project" value="InterPro"/>
</dbReference>
<keyword evidence="7" id="KW-0966">Cell projection</keyword>
<comment type="subcellular location">
    <subcellularLocation>
        <location evidence="2">Cytoplasm</location>
        <location evidence="2">Cytoskeleton</location>
        <location evidence="2">Cilium basal body</location>
    </subcellularLocation>
    <subcellularLocation>
        <location evidence="1">Cytoplasm</location>
        <location evidence="1">Cytoskeleton</location>
        <location evidence="1">Microtubule organizing center</location>
        <location evidence="1">Centrosome</location>
        <location evidence="1">Centriole</location>
    </subcellularLocation>
</comment>
<keyword evidence="5" id="KW-0970">Cilium biogenesis/degradation</keyword>
<reference evidence="12" key="3">
    <citation type="submission" date="2025-09" db="UniProtKB">
        <authorList>
            <consortium name="Ensembl"/>
        </authorList>
    </citation>
    <scope>IDENTIFICATION</scope>
</reference>
<dbReference type="GO" id="GO:0097542">
    <property type="term" value="C:ciliary tip"/>
    <property type="evidence" value="ECO:0007669"/>
    <property type="project" value="TreeGrafter"/>
</dbReference>
<dbReference type="GeneID" id="108937405"/>
<feature type="region of interest" description="Disordered" evidence="9">
    <location>
        <begin position="774"/>
        <end position="811"/>
    </location>
</feature>
<evidence type="ECO:0000259" key="10">
    <source>
        <dbReference type="Pfam" id="PF21050"/>
    </source>
</evidence>
<dbReference type="Pfam" id="PF21050">
    <property type="entry name" value="ARMC9_ARM"/>
    <property type="match status" value="1"/>
</dbReference>
<dbReference type="PROSITE" id="PS50896">
    <property type="entry name" value="LISH"/>
    <property type="match status" value="1"/>
</dbReference>
<dbReference type="CTD" id="80210"/>
<keyword evidence="6" id="KW-0206">Cytoskeleton</keyword>
<dbReference type="AlphaFoldDB" id="A0A8C9R8T4"/>
<accession>A0A8C9R8T4</accession>
<feature type="compositionally biased region" description="Polar residues" evidence="9">
    <location>
        <begin position="708"/>
        <end position="748"/>
    </location>
</feature>
<gene>
    <name evidence="12" type="primary">ARMC9</name>
    <name evidence="12" type="synonym">armc9</name>
</gene>
<name>A0A8C9R8T4_SCLFO</name>
<dbReference type="InterPro" id="IPR048957">
    <property type="entry name" value="ARMC9_LisH"/>
</dbReference>
<evidence type="ECO:0000256" key="7">
    <source>
        <dbReference type="ARBA" id="ARBA00023273"/>
    </source>
</evidence>
<dbReference type="GO" id="GO:0060271">
    <property type="term" value="P:cilium assembly"/>
    <property type="evidence" value="ECO:0007669"/>
    <property type="project" value="InterPro"/>
</dbReference>
<feature type="compositionally biased region" description="Basic and acidic residues" evidence="9">
    <location>
        <begin position="688"/>
        <end position="707"/>
    </location>
</feature>
<dbReference type="RefSeq" id="XP_018612859.1">
    <property type="nucleotide sequence ID" value="XM_018757343.2"/>
</dbReference>
<dbReference type="InterPro" id="IPR016024">
    <property type="entry name" value="ARM-type_fold"/>
</dbReference>
<protein>
    <recommendedName>
        <fullName evidence="3">LisH domain-containing protein ARMC9</fullName>
    </recommendedName>
</protein>
<evidence type="ECO:0000256" key="2">
    <source>
        <dbReference type="ARBA" id="ARBA00004120"/>
    </source>
</evidence>
<evidence type="ECO:0000256" key="9">
    <source>
        <dbReference type="SAM" id="MobiDB-lite"/>
    </source>
</evidence>
<evidence type="ECO:0000256" key="1">
    <source>
        <dbReference type="ARBA" id="ARBA00004114"/>
    </source>
</evidence>
<sequence length="811" mass="91797">MNIRKSDDMGDVLAYEADVLGMVKEYLSFGEFDETVKLFERECKSKGKPPPKISEKLVKDSQTTPIQKNLLKSFENGDATVFFELWIEHIPSDIRDGDPDAQKLEMYLQIHFATFPLKHSFGRPDTAVAENSMARFRRYLETKGGAICNTAEFLRFCALPFVPNPVAHPSFKDLFQDSWIPDVRRKLEEFLSAKLNVSSTPRLLTLYKEGGKDNKEKIHQLRQLLAEAERRAASYMRKFNKAQADYHNLISITAELVESLEATVSGKMISPEYLQSVFVRLFSNQMRQSSTQSIDFTRPGTGYFSMSPYENDDGYASSMLRASVAPQRLKDVPLLPSLDYEKLKKDLMNGSDRLKALLLQALRWRLTRSLQGEQRDTVLEAFISNDLLDSRRSGQKSVLHLMKSTSEIVRQYVARLINAFASLPEGRTYLSQIPPLLKILEGALETEGKDSVARENVLGALQKLSLRRAQQSAMIEDGLISWLVDELQNSDCLSDYTLEYSTALLMNLCFRSQGKSKCAANAKHILSTLSDLLAHENHEIRPYVNRALYSILGVPAIRDEAREMGLEEILRCYSKDKNTEFSQQIEFIIKQINSKEICEDKPGSDDEDEDDDEEDVMEADIDKDEVLHPQDGELSGESLLTTEYLGIMTNNVKSKRRSATQRSQNFDEPLQRPLTPGSRRSRYVTKSQESHDCERPPIRQMGRESRGSSRPLTQCSSRPSVASSFHNSLTMDSECVQTSQESGLNQLSEGLPLQARDEPIDKFSGYAEMLGFKSQFEIPRTPNPEAQQCSRSSSTGSLGRSNRQGSPQYKK</sequence>
<dbReference type="InterPro" id="IPR040369">
    <property type="entry name" value="ARMC9"/>
</dbReference>